<keyword evidence="4" id="KW-1185">Reference proteome</keyword>
<dbReference type="Pfam" id="PF08238">
    <property type="entry name" value="Sel1"/>
    <property type="match status" value="5"/>
</dbReference>
<dbReference type="InterPro" id="IPR040239">
    <property type="entry name" value="HcpB-like"/>
</dbReference>
<name>A0A1I1SQP3_9BACT</name>
<dbReference type="EMBL" id="FOMX01000002">
    <property type="protein sequence ID" value="SFD48767.1"/>
    <property type="molecule type" value="Genomic_DNA"/>
</dbReference>
<dbReference type="InterPro" id="IPR006597">
    <property type="entry name" value="Sel1-like"/>
</dbReference>
<dbReference type="PANTHER" id="PTHR13891">
    <property type="entry name" value="CYTOCHROME C OXIDASE ASSEMBLY FACTOR 7"/>
    <property type="match status" value="1"/>
</dbReference>
<keyword evidence="2" id="KW-0677">Repeat</keyword>
<dbReference type="PANTHER" id="PTHR13891:SF1">
    <property type="entry name" value="CYTOCHROME C OXIDASE ASSEMBLY FACTOR 7"/>
    <property type="match status" value="1"/>
</dbReference>
<evidence type="ECO:0000256" key="2">
    <source>
        <dbReference type="ARBA" id="ARBA00022737"/>
    </source>
</evidence>
<dbReference type="SMART" id="SM00671">
    <property type="entry name" value="SEL1"/>
    <property type="match status" value="5"/>
</dbReference>
<dbReference type="Gene3D" id="1.25.40.10">
    <property type="entry name" value="Tetratricopeptide repeat domain"/>
    <property type="match status" value="3"/>
</dbReference>
<dbReference type="OrthoDB" id="5483576at2"/>
<sequence>MRGAIVGGVLLGLSAACAHRASAPVEDVFAADRRACGGGDAKACVRLGDALADLRSLRAGAEAESFRAHERACALGEAHSCRRIADFVDIGCCGAPRKDKAQATALLERGCDLGSVRACEELGIRYRSVLDGPPDPDKALRAAERGCALGSESQCDPVLGHLLRAPTPDWPAIDRTLGHLVCPGASSPCDNLRALRLLQWTDASERDETAAPRQAREAHARALIEQACAQQEPHACLNLAGLLTDGRGGERDAPRALRLYDQACEGGDAGGCWNAAVIRTTDPALRDLKAARVGFDRTCSSHESNSRRECELAAAEVFAAADAPQPAAELFRPWCDGGDALACVRWGRTLAERPSGYRQAVSLFRKACDAKEPKGCARLARMMALGRGVRKDRAAADALAARACADGASEACTLGEALAALAGPTKKLLRLVAAVTLFPTWQLMVGDWW</sequence>
<dbReference type="AlphaFoldDB" id="A0A1I1SQP3"/>
<evidence type="ECO:0000313" key="4">
    <source>
        <dbReference type="Proteomes" id="UP000199400"/>
    </source>
</evidence>
<reference evidence="4" key="1">
    <citation type="submission" date="2016-10" db="EMBL/GenBank/DDBJ databases">
        <authorList>
            <person name="Varghese N."/>
            <person name="Submissions S."/>
        </authorList>
    </citation>
    <scope>NUCLEOTIDE SEQUENCE [LARGE SCALE GENOMIC DNA]</scope>
    <source>
        <strain evidence="4">ATCC 25963</strain>
    </source>
</reference>
<evidence type="ECO:0000256" key="1">
    <source>
        <dbReference type="ARBA" id="ARBA00008486"/>
    </source>
</evidence>
<accession>A0A1I1SQP3</accession>
<gene>
    <name evidence="3" type="ORF">SAMN02745121_00204</name>
</gene>
<comment type="similarity">
    <text evidence="1">Belongs to the hcp beta-lactamase family.</text>
</comment>
<dbReference type="PROSITE" id="PS51257">
    <property type="entry name" value="PROKAR_LIPOPROTEIN"/>
    <property type="match status" value="1"/>
</dbReference>
<dbReference type="Proteomes" id="UP000199400">
    <property type="component" value="Unassembled WGS sequence"/>
</dbReference>
<organism evidence="3 4">
    <name type="scientific">Nannocystis exedens</name>
    <dbReference type="NCBI Taxonomy" id="54"/>
    <lineage>
        <taxon>Bacteria</taxon>
        <taxon>Pseudomonadati</taxon>
        <taxon>Myxococcota</taxon>
        <taxon>Polyangia</taxon>
        <taxon>Nannocystales</taxon>
        <taxon>Nannocystaceae</taxon>
        <taxon>Nannocystis</taxon>
    </lineage>
</organism>
<dbReference type="RefSeq" id="WP_096333295.1">
    <property type="nucleotide sequence ID" value="NZ_FOMX01000002.1"/>
</dbReference>
<proteinExistence type="inferred from homology"/>
<dbReference type="STRING" id="54.SAMN02745121_00204"/>
<protein>
    <submittedName>
        <fullName evidence="3">TPR repeat</fullName>
    </submittedName>
</protein>
<dbReference type="SUPFAM" id="SSF81901">
    <property type="entry name" value="HCP-like"/>
    <property type="match status" value="3"/>
</dbReference>
<dbReference type="InterPro" id="IPR011990">
    <property type="entry name" value="TPR-like_helical_dom_sf"/>
</dbReference>
<evidence type="ECO:0000313" key="3">
    <source>
        <dbReference type="EMBL" id="SFD48767.1"/>
    </source>
</evidence>